<evidence type="ECO:0000256" key="1">
    <source>
        <dbReference type="SAM" id="Phobius"/>
    </source>
</evidence>
<dbReference type="EMBL" id="QJKH01000002">
    <property type="protein sequence ID" value="PXX81160.1"/>
    <property type="molecule type" value="Genomic_DNA"/>
</dbReference>
<gene>
    <name evidence="2" type="ORF">DES51_102283</name>
</gene>
<comment type="caution">
    <text evidence="2">The sequence shown here is derived from an EMBL/GenBank/DDBJ whole genome shotgun (WGS) entry which is preliminary data.</text>
</comment>
<organism evidence="2 3">
    <name type="scientific">Dielma fastidiosa</name>
    <dbReference type="NCBI Taxonomy" id="1034346"/>
    <lineage>
        <taxon>Bacteria</taxon>
        <taxon>Bacillati</taxon>
        <taxon>Bacillota</taxon>
        <taxon>Erysipelotrichia</taxon>
        <taxon>Erysipelotrichales</taxon>
        <taxon>Erysipelotrichaceae</taxon>
        <taxon>Dielma</taxon>
    </lineage>
</organism>
<sequence>MFNGRIGTGELILLLICVVALRAAYEIIRFLRKKSK</sequence>
<accession>A0A318KTR9</accession>
<protein>
    <submittedName>
        <fullName evidence="2">Uncharacterized protein</fullName>
    </submittedName>
</protein>
<keyword evidence="1" id="KW-0812">Transmembrane</keyword>
<dbReference type="AlphaFoldDB" id="A0A318KTR9"/>
<keyword evidence="3" id="KW-1185">Reference proteome</keyword>
<reference evidence="2 3" key="1">
    <citation type="submission" date="2018-05" db="EMBL/GenBank/DDBJ databases">
        <title>Genomic Encyclopedia of Type Strains, Phase IV (KMG-IV): sequencing the most valuable type-strain genomes for metagenomic binning, comparative biology and taxonomic classification.</title>
        <authorList>
            <person name="Goeker M."/>
        </authorList>
    </citation>
    <scope>NUCLEOTIDE SEQUENCE [LARGE SCALE GENOMIC DNA]</scope>
    <source>
        <strain evidence="2 3">JC118</strain>
    </source>
</reference>
<dbReference type="STRING" id="1034346.GCA_000313565_02284"/>
<evidence type="ECO:0000313" key="3">
    <source>
        <dbReference type="Proteomes" id="UP000247612"/>
    </source>
</evidence>
<feature type="transmembrane region" description="Helical" evidence="1">
    <location>
        <begin position="12"/>
        <end position="31"/>
    </location>
</feature>
<evidence type="ECO:0000313" key="2">
    <source>
        <dbReference type="EMBL" id="PXX81160.1"/>
    </source>
</evidence>
<keyword evidence="1" id="KW-0472">Membrane</keyword>
<proteinExistence type="predicted"/>
<dbReference type="Proteomes" id="UP000247612">
    <property type="component" value="Unassembled WGS sequence"/>
</dbReference>
<keyword evidence="1" id="KW-1133">Transmembrane helix</keyword>
<name>A0A318KTR9_9FIRM</name>